<accession>A0A9R1WYW2</accession>
<dbReference type="Pfam" id="PF05056">
    <property type="entry name" value="DUF674"/>
    <property type="match status" value="2"/>
</dbReference>
<sequence length="306" mass="33420">MASENMTLKLLVNKATQKVLYAEATKEFVDFLFHLFSLPVGTLIQLVGSKQMAGCLGKLKESLESFNQIYLQPGVNKNNIFNSSTTLNGNMFLLDDVSAKDKPATSTTKLYTCSVLYRPSKNNNCSGYCTENPSTLCPSCVRVMSYPLTRIGTPVVEPDVKVKGGFVKEVVTYMVMDDLVVKPLSTFSSIAFINSCGVNDMTQLEERTLHIGEEEALKLLKASLSTNSVLTSLLQKIKETASYPSSPPDKIRSKQLNGIGIRHNVFFFILVLHVAEMALDELAVEGGGSRKRSREVGGGGAVEQAI</sequence>
<evidence type="ECO:0008006" key="3">
    <source>
        <dbReference type="Google" id="ProtNLM"/>
    </source>
</evidence>
<name>A0A9R1WYW2_LACSA</name>
<dbReference type="InterPro" id="IPR007750">
    <property type="entry name" value="DUF674"/>
</dbReference>
<comment type="caution">
    <text evidence="1">The sequence shown here is derived from an EMBL/GenBank/DDBJ whole genome shotgun (WGS) entry which is preliminary data.</text>
</comment>
<proteinExistence type="predicted"/>
<organism evidence="1 2">
    <name type="scientific">Lactuca sativa</name>
    <name type="common">Garden lettuce</name>
    <dbReference type="NCBI Taxonomy" id="4236"/>
    <lineage>
        <taxon>Eukaryota</taxon>
        <taxon>Viridiplantae</taxon>
        <taxon>Streptophyta</taxon>
        <taxon>Embryophyta</taxon>
        <taxon>Tracheophyta</taxon>
        <taxon>Spermatophyta</taxon>
        <taxon>Magnoliopsida</taxon>
        <taxon>eudicotyledons</taxon>
        <taxon>Gunneridae</taxon>
        <taxon>Pentapetalae</taxon>
        <taxon>asterids</taxon>
        <taxon>campanulids</taxon>
        <taxon>Asterales</taxon>
        <taxon>Asteraceae</taxon>
        <taxon>Cichorioideae</taxon>
        <taxon>Cichorieae</taxon>
        <taxon>Lactucinae</taxon>
        <taxon>Lactuca</taxon>
    </lineage>
</organism>
<dbReference type="AlphaFoldDB" id="A0A9R1WYW2"/>
<dbReference type="Proteomes" id="UP000235145">
    <property type="component" value="Unassembled WGS sequence"/>
</dbReference>
<dbReference type="PANTHER" id="PTHR33103">
    <property type="entry name" value="OS01G0153900 PROTEIN"/>
    <property type="match status" value="1"/>
</dbReference>
<dbReference type="PANTHER" id="PTHR33103:SF110">
    <property type="entry name" value="DUF674 FAMILY PROTEIN"/>
    <property type="match status" value="1"/>
</dbReference>
<evidence type="ECO:0000313" key="2">
    <source>
        <dbReference type="Proteomes" id="UP000235145"/>
    </source>
</evidence>
<reference evidence="1 2" key="1">
    <citation type="journal article" date="2017" name="Nat. Commun.">
        <title>Genome assembly with in vitro proximity ligation data and whole-genome triplication in lettuce.</title>
        <authorList>
            <person name="Reyes-Chin-Wo S."/>
            <person name="Wang Z."/>
            <person name="Yang X."/>
            <person name="Kozik A."/>
            <person name="Arikit S."/>
            <person name="Song C."/>
            <person name="Xia L."/>
            <person name="Froenicke L."/>
            <person name="Lavelle D.O."/>
            <person name="Truco M.J."/>
            <person name="Xia R."/>
            <person name="Zhu S."/>
            <person name="Xu C."/>
            <person name="Xu H."/>
            <person name="Xu X."/>
            <person name="Cox K."/>
            <person name="Korf I."/>
            <person name="Meyers B.C."/>
            <person name="Michelmore R.W."/>
        </authorList>
    </citation>
    <scope>NUCLEOTIDE SEQUENCE [LARGE SCALE GENOMIC DNA]</scope>
    <source>
        <strain evidence="2">cv. Salinas</strain>
        <tissue evidence="1">Seedlings</tissue>
    </source>
</reference>
<protein>
    <recommendedName>
        <fullName evidence="3">DUF674 domain-containing protein</fullName>
    </recommendedName>
</protein>
<evidence type="ECO:0000313" key="1">
    <source>
        <dbReference type="EMBL" id="KAJ0194290.1"/>
    </source>
</evidence>
<keyword evidence="2" id="KW-1185">Reference proteome</keyword>
<gene>
    <name evidence="1" type="ORF">LSAT_V11C800395940</name>
</gene>
<dbReference type="EMBL" id="NBSK02000008">
    <property type="protein sequence ID" value="KAJ0194290.1"/>
    <property type="molecule type" value="Genomic_DNA"/>
</dbReference>